<evidence type="ECO:0000313" key="1">
    <source>
        <dbReference type="EMBL" id="KAK3795000.1"/>
    </source>
</evidence>
<dbReference type="AlphaFoldDB" id="A0AAE1E661"/>
<dbReference type="EMBL" id="JAWDGP010001084">
    <property type="protein sequence ID" value="KAK3795000.1"/>
    <property type="molecule type" value="Genomic_DNA"/>
</dbReference>
<evidence type="ECO:0000313" key="2">
    <source>
        <dbReference type="Proteomes" id="UP001283361"/>
    </source>
</evidence>
<dbReference type="Proteomes" id="UP001283361">
    <property type="component" value="Unassembled WGS sequence"/>
</dbReference>
<organism evidence="1 2">
    <name type="scientific">Elysia crispata</name>
    <name type="common">lettuce slug</name>
    <dbReference type="NCBI Taxonomy" id="231223"/>
    <lineage>
        <taxon>Eukaryota</taxon>
        <taxon>Metazoa</taxon>
        <taxon>Spiralia</taxon>
        <taxon>Lophotrochozoa</taxon>
        <taxon>Mollusca</taxon>
        <taxon>Gastropoda</taxon>
        <taxon>Heterobranchia</taxon>
        <taxon>Euthyneura</taxon>
        <taxon>Panpulmonata</taxon>
        <taxon>Sacoglossa</taxon>
        <taxon>Placobranchoidea</taxon>
        <taxon>Plakobranchidae</taxon>
        <taxon>Elysia</taxon>
    </lineage>
</organism>
<sequence>MSPPDSSSSWSSFSRFIKFLEQFLKIHQVPGTVSQDSSKDDPAIILNGGGITGRKLAGVSDHQGEFCGQELTNVCLFGLGWSTVLAVVCLCKRRFLTEFPHQLELERYSSNLLNALGASKASIDR</sequence>
<accession>A0AAE1E661</accession>
<reference evidence="1" key="1">
    <citation type="journal article" date="2023" name="G3 (Bethesda)">
        <title>A reference genome for the long-term kleptoplast-retaining sea slug Elysia crispata morphotype clarki.</title>
        <authorList>
            <person name="Eastman K.E."/>
            <person name="Pendleton A.L."/>
            <person name="Shaikh M.A."/>
            <person name="Suttiyut T."/>
            <person name="Ogas R."/>
            <person name="Tomko P."/>
            <person name="Gavelis G."/>
            <person name="Widhalm J.R."/>
            <person name="Wisecaver J.H."/>
        </authorList>
    </citation>
    <scope>NUCLEOTIDE SEQUENCE</scope>
    <source>
        <strain evidence="1">ECLA1</strain>
    </source>
</reference>
<comment type="caution">
    <text evidence="1">The sequence shown here is derived from an EMBL/GenBank/DDBJ whole genome shotgun (WGS) entry which is preliminary data.</text>
</comment>
<proteinExistence type="predicted"/>
<gene>
    <name evidence="1" type="ORF">RRG08_019765</name>
</gene>
<name>A0AAE1E661_9GAST</name>
<protein>
    <submittedName>
        <fullName evidence="1">Uncharacterized protein</fullName>
    </submittedName>
</protein>
<keyword evidence="2" id="KW-1185">Reference proteome</keyword>